<accession>A0ABT7XN03</accession>
<comment type="caution">
    <text evidence="2">The sequence shown here is derived from an EMBL/GenBank/DDBJ whole genome shotgun (WGS) entry which is preliminary data.</text>
</comment>
<sequence length="238" mass="24673">MRRLLMVQGLLVALCGVGNAHAGAFGELAYVSDKALDTLRGRYIDAGKIMSFGIEMASTWTGPDGTQRGTAVVMAGTPNLRFTPTITTYSLNGTSNQSGGTGSQGGLTVSNNTVQGVTQVNQIGGNNNNSGNLVNITIRPGDPNSSTQSAPGAGWVPSQGQGVTLSGNKLTSQLDMGDKGSLSQSVGQGQLQQFTRINTNDTVTRNSLNITVTLNPNTINDVRASLANAQHLLVGLPR</sequence>
<evidence type="ECO:0000313" key="3">
    <source>
        <dbReference type="Proteomes" id="UP001168540"/>
    </source>
</evidence>
<organism evidence="2 3">
    <name type="scientific">Crenobacter oryzisoli</name>
    <dbReference type="NCBI Taxonomy" id="3056844"/>
    <lineage>
        <taxon>Bacteria</taxon>
        <taxon>Pseudomonadati</taxon>
        <taxon>Pseudomonadota</taxon>
        <taxon>Betaproteobacteria</taxon>
        <taxon>Neisseriales</taxon>
        <taxon>Neisseriaceae</taxon>
        <taxon>Crenobacter</taxon>
    </lineage>
</organism>
<name>A0ABT7XN03_9NEIS</name>
<reference evidence="2" key="1">
    <citation type="submission" date="2023-06" db="EMBL/GenBank/DDBJ databases">
        <authorList>
            <person name="Zhang S."/>
        </authorList>
    </citation>
    <scope>NUCLEOTIDE SEQUENCE</scope>
    <source>
        <strain evidence="2">SG2303</strain>
    </source>
</reference>
<proteinExistence type="predicted"/>
<feature type="signal peptide" evidence="1">
    <location>
        <begin position="1"/>
        <end position="22"/>
    </location>
</feature>
<keyword evidence="1" id="KW-0732">Signal</keyword>
<dbReference type="EMBL" id="JAUEDK010000011">
    <property type="protein sequence ID" value="MDN0074949.1"/>
    <property type="molecule type" value="Genomic_DNA"/>
</dbReference>
<evidence type="ECO:0000313" key="2">
    <source>
        <dbReference type="EMBL" id="MDN0074949.1"/>
    </source>
</evidence>
<dbReference type="RefSeq" id="WP_289829538.1">
    <property type="nucleotide sequence ID" value="NZ_JAUEDK010000011.1"/>
</dbReference>
<feature type="chain" id="PRO_5045723105" evidence="1">
    <location>
        <begin position="23"/>
        <end position="238"/>
    </location>
</feature>
<protein>
    <submittedName>
        <fullName evidence="2">Uncharacterized protein</fullName>
    </submittedName>
</protein>
<keyword evidence="3" id="KW-1185">Reference proteome</keyword>
<evidence type="ECO:0000256" key="1">
    <source>
        <dbReference type="SAM" id="SignalP"/>
    </source>
</evidence>
<dbReference type="Proteomes" id="UP001168540">
    <property type="component" value="Unassembled WGS sequence"/>
</dbReference>
<gene>
    <name evidence="2" type="ORF">QU481_08580</name>
</gene>